<dbReference type="AlphaFoldDB" id="A0A7C4MQK7"/>
<evidence type="ECO:0000313" key="2">
    <source>
        <dbReference type="EMBL" id="HGU32665.1"/>
    </source>
</evidence>
<name>A0A7C4MQK7_9BACT</name>
<proteinExistence type="predicted"/>
<comment type="caution">
    <text evidence="2">The sequence shown here is derived from an EMBL/GenBank/DDBJ whole genome shotgun (WGS) entry which is preliminary data.</text>
</comment>
<dbReference type="Pfam" id="PF01261">
    <property type="entry name" value="AP_endonuc_2"/>
    <property type="match status" value="1"/>
</dbReference>
<reference evidence="2" key="1">
    <citation type="journal article" date="2020" name="mSystems">
        <title>Genome- and Community-Level Interaction Insights into Carbon Utilization and Element Cycling Functions of Hydrothermarchaeota in Hydrothermal Sediment.</title>
        <authorList>
            <person name="Zhou Z."/>
            <person name="Liu Y."/>
            <person name="Xu W."/>
            <person name="Pan J."/>
            <person name="Luo Z.H."/>
            <person name="Li M."/>
        </authorList>
    </citation>
    <scope>NUCLEOTIDE SEQUENCE [LARGE SCALE GENOMIC DNA]</scope>
    <source>
        <strain evidence="2">SpSt-477</strain>
    </source>
</reference>
<dbReference type="GO" id="GO:0016853">
    <property type="term" value="F:isomerase activity"/>
    <property type="evidence" value="ECO:0007669"/>
    <property type="project" value="UniProtKB-KW"/>
</dbReference>
<keyword evidence="2" id="KW-0413">Isomerase</keyword>
<feature type="domain" description="Xylose isomerase-like TIM barrel" evidence="1">
    <location>
        <begin position="37"/>
        <end position="243"/>
    </location>
</feature>
<protein>
    <submittedName>
        <fullName evidence="2">Sugar phosphate isomerase/epimerase</fullName>
    </submittedName>
</protein>
<dbReference type="SUPFAM" id="SSF51658">
    <property type="entry name" value="Xylose isomerase-like"/>
    <property type="match status" value="1"/>
</dbReference>
<dbReference type="InterPro" id="IPR036237">
    <property type="entry name" value="Xyl_isomerase-like_sf"/>
</dbReference>
<dbReference type="InterPro" id="IPR013022">
    <property type="entry name" value="Xyl_isomerase-like_TIM-brl"/>
</dbReference>
<accession>A0A7C4MQK7</accession>
<sequence>MPVFKKRFSFSLGTTSFIFPEDWVGNARKLAPIVDEIELLVFESDPITGLPDPVAVECLRRIGKEMDVLYNVHLPTDVQFGSPDPAAARLACERIASVVQRMTSLDPTAWILHLDGLKGNESLEMWTHRMEEGLSMLQAAVGGPLRRICLETLDGPPEYLIPLVDRFQTGICLDIGHLLVHGRDAAAFFEAHRDRIDMIHVHGVQGERDHLSLDCLNAEQADVVCGILEHYAGHVSIEVFCESDFLRSLSWLEGHLAMRRPINKQNMIISGGNA</sequence>
<dbReference type="NCBIfam" id="NF041277">
    <property type="entry name" value="coba_remo_CbiR"/>
    <property type="match status" value="1"/>
</dbReference>
<organism evidence="2">
    <name type="scientific">Desulfatirhabdium butyrativorans</name>
    <dbReference type="NCBI Taxonomy" id="340467"/>
    <lineage>
        <taxon>Bacteria</taxon>
        <taxon>Pseudomonadati</taxon>
        <taxon>Thermodesulfobacteriota</taxon>
        <taxon>Desulfobacteria</taxon>
        <taxon>Desulfobacterales</taxon>
        <taxon>Desulfatirhabdiaceae</taxon>
        <taxon>Desulfatirhabdium</taxon>
    </lineage>
</organism>
<evidence type="ECO:0000259" key="1">
    <source>
        <dbReference type="Pfam" id="PF01261"/>
    </source>
</evidence>
<dbReference type="Gene3D" id="3.20.20.150">
    <property type="entry name" value="Divalent-metal-dependent TIM barrel enzymes"/>
    <property type="match status" value="1"/>
</dbReference>
<dbReference type="EMBL" id="DSUH01000175">
    <property type="protein sequence ID" value="HGU32665.1"/>
    <property type="molecule type" value="Genomic_DNA"/>
</dbReference>
<gene>
    <name evidence="2" type="ORF">ENS29_07405</name>
</gene>